<dbReference type="InterPro" id="IPR032675">
    <property type="entry name" value="LRR_dom_sf"/>
</dbReference>
<evidence type="ECO:0000313" key="2">
    <source>
        <dbReference type="EMBL" id="RDW87964.1"/>
    </source>
</evidence>
<comment type="caution">
    <text evidence="2">The sequence shown here is derived from an EMBL/GenBank/DDBJ whole genome shotgun (WGS) entry which is preliminary data.</text>
</comment>
<name>A0A3D8SP53_9HELO</name>
<evidence type="ECO:0000259" key="1">
    <source>
        <dbReference type="PROSITE" id="PS50181"/>
    </source>
</evidence>
<dbReference type="PROSITE" id="PS50181">
    <property type="entry name" value="FBOX"/>
    <property type="match status" value="1"/>
</dbReference>
<dbReference type="EMBL" id="PDLN01000004">
    <property type="protein sequence ID" value="RDW87964.1"/>
    <property type="molecule type" value="Genomic_DNA"/>
</dbReference>
<organism evidence="2 3">
    <name type="scientific">Coleophoma crateriformis</name>
    <dbReference type="NCBI Taxonomy" id="565419"/>
    <lineage>
        <taxon>Eukaryota</taxon>
        <taxon>Fungi</taxon>
        <taxon>Dikarya</taxon>
        <taxon>Ascomycota</taxon>
        <taxon>Pezizomycotina</taxon>
        <taxon>Leotiomycetes</taxon>
        <taxon>Helotiales</taxon>
        <taxon>Dermateaceae</taxon>
        <taxon>Coleophoma</taxon>
    </lineage>
</organism>
<keyword evidence="3" id="KW-1185">Reference proteome</keyword>
<sequence>MRPMAKVISPPRKMIGDLPDEILTLILEALPSQRDLSAMCLVSRRMNSAADPLLYRSILFNQPKHHLTFSESLVSRPRRGSLIQDVHLEYPGSKLTDIDTISLHGSANPIDHFSHTISTMSNLEKLVVSVPESLCRVIGTLFNGPFDLPSLKICSLFYHREDDGYWDLHENIHIFAHPTLETLTIQKAKLDERGFDISEKPSETALKELRLLECDINDDALSDILLLPEALKEIVITQLEAPSPPLEESPDDIEDYIHALLSAQHSLEIIAIDSATLGAANALKLRDFESLKLLRLRDYQLLGQSGYPRLHSVGLPPSLETLEFLNQLGEDEEASEILCYTIENQDILSRKLCQIVAFGGKDGLPPQVIETCKRSTHFRLKDLW</sequence>
<dbReference type="AlphaFoldDB" id="A0A3D8SP53"/>
<accession>A0A3D8SP53</accession>
<evidence type="ECO:0000313" key="3">
    <source>
        <dbReference type="Proteomes" id="UP000256328"/>
    </source>
</evidence>
<dbReference type="InterPro" id="IPR001810">
    <property type="entry name" value="F-box_dom"/>
</dbReference>
<proteinExistence type="predicted"/>
<dbReference type="SMART" id="SM00256">
    <property type="entry name" value="FBOX"/>
    <property type="match status" value="1"/>
</dbReference>
<protein>
    <recommendedName>
        <fullName evidence="1">F-box domain-containing protein</fullName>
    </recommendedName>
</protein>
<feature type="domain" description="F-box" evidence="1">
    <location>
        <begin position="12"/>
        <end position="58"/>
    </location>
</feature>
<reference evidence="2 3" key="1">
    <citation type="journal article" date="2018" name="IMA Fungus">
        <title>IMA Genome-F 9: Draft genome sequence of Annulohypoxylon stygium, Aspergillus mulundensis, Berkeleyomyces basicola (syn. Thielaviopsis basicola), Ceratocystis smalleyi, two Cercospora beticola strains, Coleophoma cylindrospora, Fusarium fracticaudum, Phialophora cf. hyalina, and Morchella septimelata.</title>
        <authorList>
            <person name="Wingfield B.D."/>
            <person name="Bills G.F."/>
            <person name="Dong Y."/>
            <person name="Huang W."/>
            <person name="Nel W.J."/>
            <person name="Swalarsk-Parry B.S."/>
            <person name="Vaghefi N."/>
            <person name="Wilken P.M."/>
            <person name="An Z."/>
            <person name="de Beer Z.W."/>
            <person name="De Vos L."/>
            <person name="Chen L."/>
            <person name="Duong T.A."/>
            <person name="Gao Y."/>
            <person name="Hammerbacher A."/>
            <person name="Kikkert J.R."/>
            <person name="Li Y."/>
            <person name="Li H."/>
            <person name="Li K."/>
            <person name="Li Q."/>
            <person name="Liu X."/>
            <person name="Ma X."/>
            <person name="Naidoo K."/>
            <person name="Pethybridge S.J."/>
            <person name="Sun J."/>
            <person name="Steenkamp E.T."/>
            <person name="van der Nest M.A."/>
            <person name="van Wyk S."/>
            <person name="Wingfield M.J."/>
            <person name="Xiong C."/>
            <person name="Yue Q."/>
            <person name="Zhang X."/>
        </authorList>
    </citation>
    <scope>NUCLEOTIDE SEQUENCE [LARGE SCALE GENOMIC DNA]</scope>
    <source>
        <strain evidence="2 3">BP5796</strain>
    </source>
</reference>
<dbReference type="SUPFAM" id="SSF81383">
    <property type="entry name" value="F-box domain"/>
    <property type="match status" value="1"/>
</dbReference>
<dbReference type="Proteomes" id="UP000256328">
    <property type="component" value="Unassembled WGS sequence"/>
</dbReference>
<dbReference type="OrthoDB" id="2522477at2759"/>
<dbReference type="SUPFAM" id="SSF52047">
    <property type="entry name" value="RNI-like"/>
    <property type="match status" value="1"/>
</dbReference>
<dbReference type="Pfam" id="PF12937">
    <property type="entry name" value="F-box-like"/>
    <property type="match status" value="1"/>
</dbReference>
<dbReference type="InterPro" id="IPR036047">
    <property type="entry name" value="F-box-like_dom_sf"/>
</dbReference>
<gene>
    <name evidence="2" type="ORF">BP5796_03658</name>
</gene>
<dbReference type="Gene3D" id="3.80.10.10">
    <property type="entry name" value="Ribonuclease Inhibitor"/>
    <property type="match status" value="1"/>
</dbReference>